<dbReference type="InterPro" id="IPR055418">
    <property type="entry name" value="UFD1_N2"/>
</dbReference>
<evidence type="ECO:0000259" key="5">
    <source>
        <dbReference type="PROSITE" id="PS50033"/>
    </source>
</evidence>
<dbReference type="Pfam" id="PF03152">
    <property type="entry name" value="UFD1_N1"/>
    <property type="match status" value="1"/>
</dbReference>
<dbReference type="Pfam" id="PF24842">
    <property type="entry name" value="UFD1_N2"/>
    <property type="match status" value="1"/>
</dbReference>
<comment type="similarity">
    <text evidence="1">Belongs to the UFD1 family.</text>
</comment>
<sequence length="414" mass="45533">MLGGELARRSENLKKEQRQRAEAAQRKADKEKIIQERLQKQREAHEEELRLKRIAEAAAAEQERLKHEEAVEANNGVWWSARLRVVPLDESAAAQKGIKRGADKVLLPPSVGEDLMRQDAPKNGAQLFEIASTSGRTHAGVLDFTAVEGTIAVPPLVARNLFGPEAGASQDRTVAVTYRRLQKGEYARFQPRAAGFQQAVEGDVRGVLEAALARHSTLTQGDWISVSVAGQEHELLVQKTRPGAAISVIDTELEAEVEPSLETEQRLVAEEAAREEAARKQEAELGRLAREALAQAAEAERQRAQQEADLERLRQEKGASLPPEPPADESATTACLIRLPNGARFQRRFRISDPLPALFDFLDAQDIGSAPGTYSLVTQFPRRVIQISQFPDKATFADAGLTGRQEALLLEPAH</sequence>
<evidence type="ECO:0000256" key="1">
    <source>
        <dbReference type="ARBA" id="ARBA00006043"/>
    </source>
</evidence>
<dbReference type="InterPro" id="IPR055417">
    <property type="entry name" value="UFD1_N1"/>
</dbReference>
<keyword evidence="2" id="KW-0833">Ubl conjugation pathway</keyword>
<dbReference type="CDD" id="cd01767">
    <property type="entry name" value="UBX"/>
    <property type="match status" value="1"/>
</dbReference>
<dbReference type="Gene3D" id="3.10.20.90">
    <property type="entry name" value="Phosphatidylinositol 3-kinase Catalytic Subunit, Chain A, domain 1"/>
    <property type="match status" value="1"/>
</dbReference>
<reference evidence="6 7" key="1">
    <citation type="submission" date="2024-06" db="EMBL/GenBank/DDBJ databases">
        <authorList>
            <person name="Kraege A."/>
            <person name="Thomma B."/>
        </authorList>
    </citation>
    <scope>NUCLEOTIDE SEQUENCE [LARGE SCALE GENOMIC DNA]</scope>
</reference>
<dbReference type="SMART" id="SM00166">
    <property type="entry name" value="UBX"/>
    <property type="match status" value="1"/>
</dbReference>
<name>A0ABP1GB57_9CHLO</name>
<keyword evidence="3" id="KW-0175">Coiled coil</keyword>
<dbReference type="PANTHER" id="PTHR12555:SF13">
    <property type="entry name" value="UBIQUITIN RECOGNITION FACTOR IN ER-ASSOCIATED DEGRADATION PROTEIN 1"/>
    <property type="match status" value="1"/>
</dbReference>
<dbReference type="SUPFAM" id="SSF54236">
    <property type="entry name" value="Ubiquitin-like"/>
    <property type="match status" value="1"/>
</dbReference>
<evidence type="ECO:0000256" key="3">
    <source>
        <dbReference type="SAM" id="Coils"/>
    </source>
</evidence>
<dbReference type="EMBL" id="CAXHTA020000020">
    <property type="protein sequence ID" value="CAL5229441.1"/>
    <property type="molecule type" value="Genomic_DNA"/>
</dbReference>
<organism evidence="6 7">
    <name type="scientific">Coccomyxa viridis</name>
    <dbReference type="NCBI Taxonomy" id="1274662"/>
    <lineage>
        <taxon>Eukaryota</taxon>
        <taxon>Viridiplantae</taxon>
        <taxon>Chlorophyta</taxon>
        <taxon>core chlorophytes</taxon>
        <taxon>Trebouxiophyceae</taxon>
        <taxon>Trebouxiophyceae incertae sedis</taxon>
        <taxon>Coccomyxaceae</taxon>
        <taxon>Coccomyxa</taxon>
    </lineage>
</organism>
<dbReference type="InterPro" id="IPR029071">
    <property type="entry name" value="Ubiquitin-like_domsf"/>
</dbReference>
<dbReference type="PANTHER" id="PTHR12555">
    <property type="entry name" value="UBIQUITIN FUSION DEGRADATON PROTEIN 1"/>
    <property type="match status" value="1"/>
</dbReference>
<dbReference type="Gene3D" id="3.10.330.10">
    <property type="match status" value="1"/>
</dbReference>
<accession>A0ABP1GB57</accession>
<evidence type="ECO:0000256" key="2">
    <source>
        <dbReference type="ARBA" id="ARBA00022786"/>
    </source>
</evidence>
<gene>
    <name evidence="6" type="primary">g12764</name>
    <name evidence="6" type="ORF">VP750_LOCUS11347</name>
</gene>
<dbReference type="InterPro" id="IPR001012">
    <property type="entry name" value="UBX_dom"/>
</dbReference>
<dbReference type="InterPro" id="IPR004854">
    <property type="entry name" value="Ufd1-like"/>
</dbReference>
<dbReference type="Gene3D" id="2.40.40.50">
    <property type="entry name" value="Ubiquitin fusion degradation protein UFD1, N-terminal domain"/>
    <property type="match status" value="1"/>
</dbReference>
<dbReference type="Pfam" id="PF00789">
    <property type="entry name" value="UBX"/>
    <property type="match status" value="1"/>
</dbReference>
<evidence type="ECO:0000313" key="6">
    <source>
        <dbReference type="EMBL" id="CAL5229441.1"/>
    </source>
</evidence>
<feature type="region of interest" description="Disordered" evidence="4">
    <location>
        <begin position="1"/>
        <end position="31"/>
    </location>
</feature>
<dbReference type="Proteomes" id="UP001497392">
    <property type="component" value="Unassembled WGS sequence"/>
</dbReference>
<dbReference type="InterPro" id="IPR042299">
    <property type="entry name" value="Ufd1-like_Nn"/>
</dbReference>
<evidence type="ECO:0000256" key="4">
    <source>
        <dbReference type="SAM" id="MobiDB-lite"/>
    </source>
</evidence>
<dbReference type="PROSITE" id="PS50033">
    <property type="entry name" value="UBX"/>
    <property type="match status" value="1"/>
</dbReference>
<comment type="caution">
    <text evidence="6">The sequence shown here is derived from an EMBL/GenBank/DDBJ whole genome shotgun (WGS) entry which is preliminary data.</text>
</comment>
<feature type="domain" description="UBX" evidence="5">
    <location>
        <begin position="328"/>
        <end position="409"/>
    </location>
</feature>
<feature type="coiled-coil region" evidence="3">
    <location>
        <begin position="282"/>
        <end position="316"/>
    </location>
</feature>
<keyword evidence="7" id="KW-1185">Reference proteome</keyword>
<proteinExistence type="inferred from homology"/>
<protein>
    <submittedName>
        <fullName evidence="6">G12764 protein</fullName>
    </submittedName>
</protein>
<evidence type="ECO:0000313" key="7">
    <source>
        <dbReference type="Proteomes" id="UP001497392"/>
    </source>
</evidence>